<evidence type="ECO:0000313" key="3">
    <source>
        <dbReference type="Proteomes" id="UP001189429"/>
    </source>
</evidence>
<accession>A0ABN9WN70</accession>
<reference evidence="2" key="1">
    <citation type="submission" date="2023-10" db="EMBL/GenBank/DDBJ databases">
        <authorList>
            <person name="Chen Y."/>
            <person name="Shah S."/>
            <person name="Dougan E. K."/>
            <person name="Thang M."/>
            <person name="Chan C."/>
        </authorList>
    </citation>
    <scope>NUCLEOTIDE SEQUENCE [LARGE SCALE GENOMIC DNA]</scope>
</reference>
<dbReference type="EMBL" id="CAUYUJ010019023">
    <property type="protein sequence ID" value="CAK0888074.1"/>
    <property type="molecule type" value="Genomic_DNA"/>
</dbReference>
<feature type="compositionally biased region" description="Basic and acidic residues" evidence="1">
    <location>
        <begin position="235"/>
        <end position="244"/>
    </location>
</feature>
<organism evidence="2 3">
    <name type="scientific">Prorocentrum cordatum</name>
    <dbReference type="NCBI Taxonomy" id="2364126"/>
    <lineage>
        <taxon>Eukaryota</taxon>
        <taxon>Sar</taxon>
        <taxon>Alveolata</taxon>
        <taxon>Dinophyceae</taxon>
        <taxon>Prorocentrales</taxon>
        <taxon>Prorocentraceae</taxon>
        <taxon>Prorocentrum</taxon>
    </lineage>
</organism>
<feature type="region of interest" description="Disordered" evidence="1">
    <location>
        <begin position="235"/>
        <end position="297"/>
    </location>
</feature>
<feature type="region of interest" description="Disordered" evidence="1">
    <location>
        <begin position="1"/>
        <end position="28"/>
    </location>
</feature>
<evidence type="ECO:0000256" key="1">
    <source>
        <dbReference type="SAM" id="MobiDB-lite"/>
    </source>
</evidence>
<proteinExistence type="predicted"/>
<feature type="compositionally biased region" description="Low complexity" evidence="1">
    <location>
        <begin position="255"/>
        <end position="297"/>
    </location>
</feature>
<comment type="caution">
    <text evidence="2">The sequence shown here is derived from an EMBL/GenBank/DDBJ whole genome shotgun (WGS) entry which is preliminary data.</text>
</comment>
<sequence length="390" mass="41102">MSDAAPQSPAVDLSSNVEHPSASSAQTDMTKFDLDDLLQHEASTIMDSAKGSMDTLESILADKMRALSTTPIAGPSAPSAAAADEPDGNADAIWTTLKDNNFDFKARAEKGNSFANKFADYLKTNPADAATYKSMKKVGRDAQAKMRRDWAKGEYQIFVEEKLERKVLSTKSFSKAKYRSLGSIAEAEGFLATPKRAMQSAINYALQCVVLGFPWYKHDGWVREEGFEDSFTREWEEKKTRWKDTPIVQDGGGSAADSGGSAVGGHPAAPGGDAGADASAGGAQAGPSAGAAGSSGSAAGGLEAIGKGIVHTKAGVALAAAEVPADDELHPADGPGVKRGGEDLEPLVVDKKEKKVKLMPPESLWKITKGSYGLALATSTMLRQDIERDM</sequence>
<feature type="non-terminal residue" evidence="2">
    <location>
        <position position="390"/>
    </location>
</feature>
<name>A0ABN9WN70_9DINO</name>
<keyword evidence="3" id="KW-1185">Reference proteome</keyword>
<protein>
    <submittedName>
        <fullName evidence="2">Uncharacterized protein</fullName>
    </submittedName>
</protein>
<evidence type="ECO:0000313" key="2">
    <source>
        <dbReference type="EMBL" id="CAK0888074.1"/>
    </source>
</evidence>
<dbReference type="Proteomes" id="UP001189429">
    <property type="component" value="Unassembled WGS sequence"/>
</dbReference>
<gene>
    <name evidence="2" type="ORF">PCOR1329_LOCUS68931</name>
</gene>
<feature type="compositionally biased region" description="Polar residues" evidence="1">
    <location>
        <begin position="13"/>
        <end position="28"/>
    </location>
</feature>